<keyword evidence="7" id="KW-1185">Reference proteome</keyword>
<dbReference type="STRING" id="857265.WG78_08165"/>
<feature type="domain" description="EngC GTPase" evidence="4">
    <location>
        <begin position="81"/>
        <end position="228"/>
    </location>
</feature>
<dbReference type="Gene3D" id="1.10.40.50">
    <property type="entry name" value="Probable gtpase engc, domain 3"/>
    <property type="match status" value="1"/>
</dbReference>
<dbReference type="PROSITE" id="PS50936">
    <property type="entry name" value="ENGC_GTPASE"/>
    <property type="match status" value="1"/>
</dbReference>
<dbReference type="NCBIfam" id="TIGR00157">
    <property type="entry name" value="ribosome small subunit-dependent GTPase A"/>
    <property type="match status" value="1"/>
</dbReference>
<dbReference type="CDD" id="cd01854">
    <property type="entry name" value="YjeQ_EngC"/>
    <property type="match status" value="1"/>
</dbReference>
<evidence type="ECO:0000259" key="4">
    <source>
        <dbReference type="PROSITE" id="PS50936"/>
    </source>
</evidence>
<dbReference type="GO" id="GO:0042274">
    <property type="term" value="P:ribosomal small subunit biogenesis"/>
    <property type="evidence" value="ECO:0007669"/>
    <property type="project" value="UniProtKB-UniRule"/>
</dbReference>
<dbReference type="PATRIC" id="fig|857265.3.peg.1673"/>
<keyword evidence="3" id="KW-0690">Ribosome biogenesis</keyword>
<keyword evidence="3" id="KW-0862">Zinc</keyword>
<keyword evidence="2 3" id="KW-0342">GTP-binding</keyword>
<dbReference type="OrthoDB" id="9809485at2"/>
<feature type="binding site" evidence="3">
    <location>
        <begin position="169"/>
        <end position="177"/>
    </location>
    <ligand>
        <name>GTP</name>
        <dbReference type="ChEBI" id="CHEBI:37565"/>
    </ligand>
</feature>
<comment type="caution">
    <text evidence="6">The sequence shown here is derived from an EMBL/GenBank/DDBJ whole genome shotgun (WGS) entry which is preliminary data.</text>
</comment>
<feature type="binding site" evidence="3">
    <location>
        <begin position="120"/>
        <end position="123"/>
    </location>
    <ligand>
        <name>GTP</name>
        <dbReference type="ChEBI" id="CHEBI:37565"/>
    </ligand>
</feature>
<dbReference type="GO" id="GO:0005737">
    <property type="term" value="C:cytoplasm"/>
    <property type="evidence" value="ECO:0007669"/>
    <property type="project" value="UniProtKB-SubCell"/>
</dbReference>
<keyword evidence="3 6" id="KW-0378">Hydrolase</keyword>
<keyword evidence="3" id="KW-0963">Cytoplasm</keyword>
<feature type="binding site" evidence="3">
    <location>
        <position position="267"/>
    </location>
    <ligand>
        <name>Zn(2+)</name>
        <dbReference type="ChEBI" id="CHEBI:29105"/>
    </ligand>
</feature>
<dbReference type="GO" id="GO:0046872">
    <property type="term" value="F:metal ion binding"/>
    <property type="evidence" value="ECO:0007669"/>
    <property type="project" value="UniProtKB-KW"/>
</dbReference>
<dbReference type="Pfam" id="PF03193">
    <property type="entry name" value="RsgA_GTPase"/>
    <property type="match status" value="1"/>
</dbReference>
<keyword evidence="3" id="KW-0699">rRNA-binding</keyword>
<evidence type="ECO:0000256" key="3">
    <source>
        <dbReference type="HAMAP-Rule" id="MF_01820"/>
    </source>
</evidence>
<comment type="cofactor">
    <cofactor evidence="3">
        <name>Zn(2+)</name>
        <dbReference type="ChEBI" id="CHEBI:29105"/>
    </cofactor>
    <text evidence="3">Binds 1 zinc ion per subunit.</text>
</comment>
<dbReference type="InterPro" id="IPR027417">
    <property type="entry name" value="P-loop_NTPase"/>
</dbReference>
<evidence type="ECO:0000313" key="6">
    <source>
        <dbReference type="EMBL" id="KPC53480.1"/>
    </source>
</evidence>
<dbReference type="PANTHER" id="PTHR32120:SF11">
    <property type="entry name" value="SMALL RIBOSOMAL SUBUNIT BIOGENESIS GTPASE RSGA 1, MITOCHONDRIAL-RELATED"/>
    <property type="match status" value="1"/>
</dbReference>
<dbReference type="GO" id="GO:0005525">
    <property type="term" value="F:GTP binding"/>
    <property type="evidence" value="ECO:0007669"/>
    <property type="project" value="UniProtKB-UniRule"/>
</dbReference>
<evidence type="ECO:0000259" key="5">
    <source>
        <dbReference type="PROSITE" id="PS51721"/>
    </source>
</evidence>
<dbReference type="InterPro" id="IPR010914">
    <property type="entry name" value="RsgA_GTPase_dom"/>
</dbReference>
<comment type="similarity">
    <text evidence="3">Belongs to the TRAFAC class YlqF/YawG GTPase family. RsgA subfamily.</text>
</comment>
<dbReference type="GO" id="GO:0003924">
    <property type="term" value="F:GTPase activity"/>
    <property type="evidence" value="ECO:0007669"/>
    <property type="project" value="UniProtKB-UniRule"/>
</dbReference>
<dbReference type="GO" id="GO:0019843">
    <property type="term" value="F:rRNA binding"/>
    <property type="evidence" value="ECO:0007669"/>
    <property type="project" value="UniProtKB-KW"/>
</dbReference>
<evidence type="ECO:0000313" key="7">
    <source>
        <dbReference type="Proteomes" id="UP000037939"/>
    </source>
</evidence>
<feature type="binding site" evidence="3">
    <location>
        <position position="254"/>
    </location>
    <ligand>
        <name>Zn(2+)</name>
        <dbReference type="ChEBI" id="CHEBI:29105"/>
    </ligand>
</feature>
<dbReference type="HAMAP" id="MF_01820">
    <property type="entry name" value="GTPase_RsgA"/>
    <property type="match status" value="1"/>
</dbReference>
<accession>A0A0N0GP96</accession>
<name>A0A0N0GP96_9NEIS</name>
<protein>
    <recommendedName>
        <fullName evidence="3">Small ribosomal subunit biogenesis GTPase RsgA</fullName>
        <ecNumber evidence="3">3.6.1.-</ecNumber>
    </recommendedName>
</protein>
<dbReference type="InterPro" id="IPR030378">
    <property type="entry name" value="G_CP_dom"/>
</dbReference>
<dbReference type="RefSeq" id="WP_053937305.1">
    <property type="nucleotide sequence ID" value="NZ_LAQT01000006.1"/>
</dbReference>
<comment type="function">
    <text evidence="3">One of several proteins that assist in the late maturation steps of the functional core of the 30S ribosomal subunit. Helps release RbfA from mature subunits. May play a role in the assembly of ribosomal proteins into the subunit. Circularly permuted GTPase that catalyzes slow GTP hydrolysis, GTPase activity is stimulated by the 30S ribosomal subunit.</text>
</comment>
<gene>
    <name evidence="6" type="primary">rsgA_2</name>
    <name evidence="3" type="synonym">rsgA</name>
    <name evidence="6" type="ORF">WG78_08165</name>
</gene>
<feature type="binding site" evidence="3">
    <location>
        <position position="259"/>
    </location>
    <ligand>
        <name>Zn(2+)</name>
        <dbReference type="ChEBI" id="CHEBI:29105"/>
    </ligand>
</feature>
<keyword evidence="3" id="KW-0479">Metal-binding</keyword>
<evidence type="ECO:0000256" key="2">
    <source>
        <dbReference type="ARBA" id="ARBA00023134"/>
    </source>
</evidence>
<dbReference type="Proteomes" id="UP000037939">
    <property type="component" value="Unassembled WGS sequence"/>
</dbReference>
<dbReference type="InterPro" id="IPR012340">
    <property type="entry name" value="NA-bd_OB-fold"/>
</dbReference>
<reference evidence="6 7" key="1">
    <citation type="submission" date="2015-07" db="EMBL/GenBank/DDBJ databases">
        <title>Draft genome sequence of the Amantichitinum ursilacus IGB-41, a new chitin-degrading bacterium.</title>
        <authorList>
            <person name="Kirstahler P."/>
            <person name="Guenther M."/>
            <person name="Grumaz C."/>
            <person name="Rupp S."/>
            <person name="Zibek S."/>
            <person name="Sohn K."/>
        </authorList>
    </citation>
    <scope>NUCLEOTIDE SEQUENCE [LARGE SCALE GENOMIC DNA]</scope>
    <source>
        <strain evidence="6 7">IGB-41</strain>
    </source>
</reference>
<feature type="domain" description="CP-type G" evidence="5">
    <location>
        <begin position="70"/>
        <end position="230"/>
    </location>
</feature>
<dbReference type="AlphaFoldDB" id="A0A0N0GP96"/>
<dbReference type="SUPFAM" id="SSF50249">
    <property type="entry name" value="Nucleic acid-binding proteins"/>
    <property type="match status" value="1"/>
</dbReference>
<dbReference type="Gene3D" id="3.40.50.300">
    <property type="entry name" value="P-loop containing nucleotide triphosphate hydrolases"/>
    <property type="match status" value="1"/>
</dbReference>
<comment type="subcellular location">
    <subcellularLocation>
        <location evidence="3">Cytoplasm</location>
    </subcellularLocation>
</comment>
<feature type="binding site" evidence="3">
    <location>
        <position position="261"/>
    </location>
    <ligand>
        <name>Zn(2+)</name>
        <dbReference type="ChEBI" id="CHEBI:29105"/>
    </ligand>
</feature>
<proteinExistence type="inferred from homology"/>
<keyword evidence="3" id="KW-0694">RNA-binding</keyword>
<dbReference type="PROSITE" id="PS51721">
    <property type="entry name" value="G_CP"/>
    <property type="match status" value="1"/>
</dbReference>
<keyword evidence="1 3" id="KW-0547">Nucleotide-binding</keyword>
<dbReference type="SUPFAM" id="SSF52540">
    <property type="entry name" value="P-loop containing nucleoside triphosphate hydrolases"/>
    <property type="match status" value="1"/>
</dbReference>
<dbReference type="EMBL" id="LAQT01000006">
    <property type="protein sequence ID" value="KPC53480.1"/>
    <property type="molecule type" value="Genomic_DNA"/>
</dbReference>
<evidence type="ECO:0000256" key="1">
    <source>
        <dbReference type="ARBA" id="ARBA00022741"/>
    </source>
</evidence>
<organism evidence="6 7">
    <name type="scientific">Amantichitinum ursilacus</name>
    <dbReference type="NCBI Taxonomy" id="857265"/>
    <lineage>
        <taxon>Bacteria</taxon>
        <taxon>Pseudomonadati</taxon>
        <taxon>Pseudomonadota</taxon>
        <taxon>Betaproteobacteria</taxon>
        <taxon>Neisseriales</taxon>
        <taxon>Chitinibacteraceae</taxon>
        <taxon>Amantichitinum</taxon>
    </lineage>
</organism>
<dbReference type="PANTHER" id="PTHR32120">
    <property type="entry name" value="SMALL RIBOSOMAL SUBUNIT BIOGENESIS GTPASE RSGA"/>
    <property type="match status" value="1"/>
</dbReference>
<sequence length="299" mass="32722">MTAPLTHIARIVASHGRSYMVELPDRSRLNCSARGKKSDFACGDLVQIKPLNAEQAVIEKALPRKTLLYRSDQWRSKIIAANVTQIAIVVAPVPSYLDELIGRALIAAEAEDIEPLIVLNKCDLPQAAAAREALRYYEELGYPLLALSAKADVAPLRERLQGHISVLVGQSGMGKSTLLNALVPEANARVNDISEALDSGKHTTTHATFYHLDDQVEGAALIDSPGLQSFGLAHVKEEQLPGLMPDFRPLQGQCRFHNCRHRQEPSCALKAAVEAGTVPASRLQLLHRLQDELAQMDTY</sequence>
<dbReference type="InterPro" id="IPR004881">
    <property type="entry name" value="Ribosome_biogen_GTPase_RsgA"/>
</dbReference>
<dbReference type="EC" id="3.6.1.-" evidence="3"/>
<comment type="subunit">
    <text evidence="3">Monomer. Associates with 30S ribosomal subunit, binds 16S rRNA.</text>
</comment>
<dbReference type="Gene3D" id="2.40.50.140">
    <property type="entry name" value="Nucleic acid-binding proteins"/>
    <property type="match status" value="1"/>
</dbReference>